<dbReference type="RefSeq" id="WP_053582778.1">
    <property type="nucleotide sequence ID" value="NZ_LGRV01000003.1"/>
</dbReference>
<evidence type="ECO:0000313" key="3">
    <source>
        <dbReference type="EMBL" id="KOS67967.1"/>
    </source>
</evidence>
<protein>
    <recommendedName>
        <fullName evidence="2">YhfM-like domain-containing protein</fullName>
    </recommendedName>
</protein>
<proteinExistence type="predicted"/>
<name>A0ABR5JZ78_9BACI</name>
<dbReference type="InterPro" id="IPR058780">
    <property type="entry name" value="YhfM-like_dom"/>
</dbReference>
<feature type="domain" description="YhfM-like" evidence="2">
    <location>
        <begin position="49"/>
        <end position="137"/>
    </location>
</feature>
<organism evidence="3 4">
    <name type="scientific">Lysinibacillus contaminans</name>
    <dbReference type="NCBI Taxonomy" id="1293441"/>
    <lineage>
        <taxon>Bacteria</taxon>
        <taxon>Bacillati</taxon>
        <taxon>Bacillota</taxon>
        <taxon>Bacilli</taxon>
        <taxon>Bacillales</taxon>
        <taxon>Bacillaceae</taxon>
        <taxon>Lysinibacillus</taxon>
    </lineage>
</organism>
<evidence type="ECO:0000313" key="4">
    <source>
        <dbReference type="Proteomes" id="UP000050668"/>
    </source>
</evidence>
<dbReference type="EMBL" id="LGRV01000003">
    <property type="protein sequence ID" value="KOS67967.1"/>
    <property type="molecule type" value="Genomic_DNA"/>
</dbReference>
<comment type="caution">
    <text evidence="3">The sequence shown here is derived from an EMBL/GenBank/DDBJ whole genome shotgun (WGS) entry which is preliminary data.</text>
</comment>
<keyword evidence="4" id="KW-1185">Reference proteome</keyword>
<gene>
    <name evidence="3" type="ORF">AEA09_04955</name>
</gene>
<dbReference type="Proteomes" id="UP000050668">
    <property type="component" value="Unassembled WGS sequence"/>
</dbReference>
<sequence length="138" mass="15650">MKKIMLLVLTLSLISVFLMGCQSNDNNGFADEDLSKVSISKSSGFGKVNSDFYIVYEDKETLDIFKNAITNAVKLEGIADMEEPQFDLKVIYTDRNKQGYHLWVGEKGQKSTLMNVDDTHIRYSISEEITNQLIDLVK</sequence>
<accession>A0ABR5JZ78</accession>
<evidence type="ECO:0000256" key="1">
    <source>
        <dbReference type="SAM" id="SignalP"/>
    </source>
</evidence>
<feature type="chain" id="PRO_5046506845" description="YhfM-like domain-containing protein" evidence="1">
    <location>
        <begin position="21"/>
        <end position="138"/>
    </location>
</feature>
<reference evidence="4" key="1">
    <citation type="submission" date="2015-07" db="EMBL/GenBank/DDBJ databases">
        <title>Fjat-14205 dsm 2895.</title>
        <authorList>
            <person name="Liu B."/>
            <person name="Wang J."/>
            <person name="Zhu Y."/>
            <person name="Liu G."/>
            <person name="Chen Q."/>
            <person name="Chen Z."/>
            <person name="Lan J."/>
            <person name="Che J."/>
            <person name="Ge C."/>
            <person name="Shi H."/>
            <person name="Pan Z."/>
            <person name="Liu X."/>
        </authorList>
    </citation>
    <scope>NUCLEOTIDE SEQUENCE [LARGE SCALE GENOMIC DNA]</scope>
    <source>
        <strain evidence="4">DSM 25560</strain>
    </source>
</reference>
<keyword evidence="1" id="KW-0732">Signal</keyword>
<dbReference type="Pfam" id="PF26353">
    <property type="entry name" value="YhfM"/>
    <property type="match status" value="1"/>
</dbReference>
<evidence type="ECO:0000259" key="2">
    <source>
        <dbReference type="Pfam" id="PF26353"/>
    </source>
</evidence>
<dbReference type="PROSITE" id="PS51257">
    <property type="entry name" value="PROKAR_LIPOPROTEIN"/>
    <property type="match status" value="1"/>
</dbReference>
<feature type="signal peptide" evidence="1">
    <location>
        <begin position="1"/>
        <end position="20"/>
    </location>
</feature>